<comment type="caution">
    <text evidence="2">The sequence shown here is derived from an EMBL/GenBank/DDBJ whole genome shotgun (WGS) entry which is preliminary data.</text>
</comment>
<organism evidence="2 3">
    <name type="scientific">Rhodopirellula bahusiensis</name>
    <dbReference type="NCBI Taxonomy" id="2014065"/>
    <lineage>
        <taxon>Bacteria</taxon>
        <taxon>Pseudomonadati</taxon>
        <taxon>Planctomycetota</taxon>
        <taxon>Planctomycetia</taxon>
        <taxon>Pirellulales</taxon>
        <taxon>Pirellulaceae</taxon>
        <taxon>Rhodopirellula</taxon>
    </lineage>
</organism>
<sequence length="134" mass="14807">MHTTLHTNNLPTEPLECRRTPGTAVKSSPQNTSAPAQILCDRLRPSKKSRLKSFQSTTQIHQQISAKCRHRTEANRNCDCSRTSAKHQSHKLPVSPFVVAKFSAPPDHANETALPCTAIAQVAQKAPADWLLDF</sequence>
<feature type="compositionally biased region" description="Polar residues" evidence="1">
    <location>
        <begin position="25"/>
        <end position="35"/>
    </location>
</feature>
<dbReference type="Proteomes" id="UP000225740">
    <property type="component" value="Unassembled WGS sequence"/>
</dbReference>
<name>A0A2G1WD99_9BACT</name>
<proteinExistence type="predicted"/>
<evidence type="ECO:0000313" key="2">
    <source>
        <dbReference type="EMBL" id="PHQ36986.1"/>
    </source>
</evidence>
<feature type="compositionally biased region" description="Polar residues" evidence="1">
    <location>
        <begin position="1"/>
        <end position="11"/>
    </location>
</feature>
<dbReference type="AlphaFoldDB" id="A0A2G1WD99"/>
<dbReference type="EMBL" id="NIZW01000001">
    <property type="protein sequence ID" value="PHQ36986.1"/>
    <property type="molecule type" value="Genomic_DNA"/>
</dbReference>
<evidence type="ECO:0000313" key="3">
    <source>
        <dbReference type="Proteomes" id="UP000225740"/>
    </source>
</evidence>
<evidence type="ECO:0000256" key="1">
    <source>
        <dbReference type="SAM" id="MobiDB-lite"/>
    </source>
</evidence>
<protein>
    <submittedName>
        <fullName evidence="2">Uncharacterized protein</fullName>
    </submittedName>
</protein>
<gene>
    <name evidence="2" type="ORF">CEE69_01000</name>
</gene>
<feature type="region of interest" description="Disordered" evidence="1">
    <location>
        <begin position="1"/>
        <end position="36"/>
    </location>
</feature>
<keyword evidence="3" id="KW-1185">Reference proteome</keyword>
<reference evidence="2 3" key="1">
    <citation type="submission" date="2017-06" db="EMBL/GenBank/DDBJ databases">
        <title>Description of Rhodopirellula bahusiensis sp. nov.</title>
        <authorList>
            <person name="Kizina J."/>
            <person name="Harder J."/>
        </authorList>
    </citation>
    <scope>NUCLEOTIDE SEQUENCE [LARGE SCALE GENOMIC DNA]</scope>
    <source>
        <strain evidence="2 3">SWK21</strain>
    </source>
</reference>
<accession>A0A2G1WD99</accession>